<dbReference type="EMBL" id="LCWF01000013">
    <property type="protein sequence ID" value="KKY28450.1"/>
    <property type="molecule type" value="Genomic_DNA"/>
</dbReference>
<sequence>MAPTKRSPAKWDTLTRRKFLASYFHYFDDYSRIVDWRRVKVYTGKRFCRLFLEEAVSDLVNERLATNAAEMGFTLALQLNVLIEALRTIHNPIPRLRKPQWECVQRDMGACQYSEDMLK</sequence>
<evidence type="ECO:0000313" key="1">
    <source>
        <dbReference type="EMBL" id="KKY28450.1"/>
    </source>
</evidence>
<name>A0A0G2HJC4_PHACM</name>
<reference evidence="1 2" key="2">
    <citation type="submission" date="2015-05" db="EMBL/GenBank/DDBJ databases">
        <authorList>
            <person name="Morales-Cruz A."/>
            <person name="Amrine K.C."/>
            <person name="Cantu D."/>
        </authorList>
    </citation>
    <scope>NUCLEOTIDE SEQUENCE [LARGE SCALE GENOMIC DNA]</scope>
    <source>
        <strain evidence="1">UCRPC4</strain>
    </source>
</reference>
<evidence type="ECO:0000313" key="2">
    <source>
        <dbReference type="Proteomes" id="UP000053317"/>
    </source>
</evidence>
<organism evidence="1 2">
    <name type="scientific">Phaeomoniella chlamydospora</name>
    <name type="common">Phaeoacremonium chlamydosporum</name>
    <dbReference type="NCBI Taxonomy" id="158046"/>
    <lineage>
        <taxon>Eukaryota</taxon>
        <taxon>Fungi</taxon>
        <taxon>Dikarya</taxon>
        <taxon>Ascomycota</taxon>
        <taxon>Pezizomycotina</taxon>
        <taxon>Eurotiomycetes</taxon>
        <taxon>Chaetothyriomycetidae</taxon>
        <taxon>Phaeomoniellales</taxon>
        <taxon>Phaeomoniellaceae</taxon>
        <taxon>Phaeomoniella</taxon>
    </lineage>
</organism>
<protein>
    <submittedName>
        <fullName evidence="1">Uncharacterized protein</fullName>
    </submittedName>
</protein>
<dbReference type="AlphaFoldDB" id="A0A0G2HJC4"/>
<accession>A0A0G2HJC4</accession>
<gene>
    <name evidence="1" type="ORF">UCRPC4_g00619</name>
</gene>
<keyword evidence="2" id="KW-1185">Reference proteome</keyword>
<reference evidence="1 2" key="1">
    <citation type="submission" date="2015-05" db="EMBL/GenBank/DDBJ databases">
        <title>Distinctive expansion of gene families associated with plant cell wall degradation and secondary metabolism in the genomes of grapevine trunk pathogens.</title>
        <authorList>
            <person name="Lawrence D.P."/>
            <person name="Travadon R."/>
            <person name="Rolshausen P.E."/>
            <person name="Baumgartner K."/>
        </authorList>
    </citation>
    <scope>NUCLEOTIDE SEQUENCE [LARGE SCALE GENOMIC DNA]</scope>
    <source>
        <strain evidence="1">UCRPC4</strain>
    </source>
</reference>
<dbReference type="Proteomes" id="UP000053317">
    <property type="component" value="Unassembled WGS sequence"/>
</dbReference>
<comment type="caution">
    <text evidence="1">The sequence shown here is derived from an EMBL/GenBank/DDBJ whole genome shotgun (WGS) entry which is preliminary data.</text>
</comment>
<proteinExistence type="predicted"/>